<feature type="domain" description="AraC effector-binding" evidence="1">
    <location>
        <begin position="4"/>
        <end position="148"/>
    </location>
</feature>
<accession>A0A0W0UKZ7</accession>
<dbReference type="Gene3D" id="3.20.80.10">
    <property type="entry name" value="Regulatory factor, effector binding domain"/>
    <property type="match status" value="1"/>
</dbReference>
<dbReference type="PANTHER" id="PTHR36444:SF2">
    <property type="entry name" value="TRANSCRIPTIONAL REGULATOR PROTEIN YOBU-RELATED"/>
    <property type="match status" value="1"/>
</dbReference>
<reference evidence="2 4" key="1">
    <citation type="submission" date="2015-11" db="EMBL/GenBank/DDBJ databases">
        <title>Genomic analysis of 38 Legionella species identifies large and diverse effector repertoires.</title>
        <authorList>
            <person name="Burstein D."/>
            <person name="Amaro F."/>
            <person name="Zusman T."/>
            <person name="Lifshitz Z."/>
            <person name="Cohen O."/>
            <person name="Gilbert J.A."/>
            <person name="Pupko T."/>
            <person name="Shuman H.A."/>
            <person name="Segal G."/>
        </authorList>
    </citation>
    <scope>NUCLEOTIDE SEQUENCE [LARGE SCALE GENOMIC DNA]</scope>
    <source>
        <strain evidence="2 4">JA-26-G1-E2</strain>
    </source>
</reference>
<dbReference type="InterPro" id="IPR029441">
    <property type="entry name" value="Cass2"/>
</dbReference>
<evidence type="ECO:0000313" key="2">
    <source>
        <dbReference type="EMBL" id="KTD08310.1"/>
    </source>
</evidence>
<dbReference type="AlphaFoldDB" id="A0A0W0UKZ7"/>
<evidence type="ECO:0000259" key="1">
    <source>
        <dbReference type="SMART" id="SM00871"/>
    </source>
</evidence>
<dbReference type="SUPFAM" id="SSF55136">
    <property type="entry name" value="Probable bacterial effector-binding domain"/>
    <property type="match status" value="1"/>
</dbReference>
<sequence>MPIIKPEIQYVDNFSITGFSTRTNNSDESNPNTARIPSLWQRFHASELANINPIYGVYSDYDSDASGSYTLTVGTSETKDKTNLSNIIIISGNYLVFTNSGPMPTTLIQTWHQIWDYFAQQSAYQRRFISDFELYEAPNQVAIYIGIR</sequence>
<dbReference type="PATRIC" id="fig|455.5.peg.2631"/>
<evidence type="ECO:0000313" key="4">
    <source>
        <dbReference type="Proteomes" id="UP000054715"/>
    </source>
</evidence>
<dbReference type="Pfam" id="PF14526">
    <property type="entry name" value="Cass2"/>
    <property type="match status" value="1"/>
</dbReference>
<dbReference type="InterPro" id="IPR010499">
    <property type="entry name" value="AraC_E-bd"/>
</dbReference>
<keyword evidence="5" id="KW-1185">Reference proteome</keyword>
<dbReference type="InterPro" id="IPR011256">
    <property type="entry name" value="Reg_factor_effector_dom_sf"/>
</dbReference>
<dbReference type="PANTHER" id="PTHR36444">
    <property type="entry name" value="TRANSCRIPTIONAL REGULATOR PROTEIN YOBU-RELATED"/>
    <property type="match status" value="1"/>
</dbReference>
<dbReference type="EMBL" id="LNYG01000013">
    <property type="protein sequence ID" value="KTD08310.1"/>
    <property type="molecule type" value="Genomic_DNA"/>
</dbReference>
<dbReference type="InterPro" id="IPR053182">
    <property type="entry name" value="YobU-like_regulator"/>
</dbReference>
<dbReference type="Proteomes" id="UP000093336">
    <property type="component" value="Unassembled WGS sequence"/>
</dbReference>
<evidence type="ECO:0000313" key="3">
    <source>
        <dbReference type="EMBL" id="OCH97163.1"/>
    </source>
</evidence>
<reference evidence="3 5" key="2">
    <citation type="submission" date="2016-05" db="EMBL/GenBank/DDBJ databases">
        <authorList>
            <person name="Prochazka B."/>
            <person name="Indra A."/>
            <person name="Hasenberger P."/>
            <person name="Blaschitz M."/>
            <person name="Wagner L."/>
            <person name="Wewalka G."/>
            <person name="Sorschag S."/>
            <person name="Schmid D."/>
            <person name="Ruppitsch W."/>
        </authorList>
    </citation>
    <scope>NUCLEOTIDE SEQUENCE [LARGE SCALE GENOMIC DNA]</scope>
    <source>
        <strain evidence="3 5">974010_12</strain>
    </source>
</reference>
<name>A0A0W0UKZ7_9GAMM</name>
<organism evidence="2 4">
    <name type="scientific">Legionella jamestowniensis</name>
    <dbReference type="NCBI Taxonomy" id="455"/>
    <lineage>
        <taxon>Bacteria</taxon>
        <taxon>Pseudomonadati</taxon>
        <taxon>Pseudomonadota</taxon>
        <taxon>Gammaproteobacteria</taxon>
        <taxon>Legionellales</taxon>
        <taxon>Legionellaceae</taxon>
        <taxon>Legionella</taxon>
    </lineage>
</organism>
<dbReference type="EMBL" id="LYOZ01000052">
    <property type="protein sequence ID" value="OCH97163.1"/>
    <property type="molecule type" value="Genomic_DNA"/>
</dbReference>
<protein>
    <submittedName>
        <fullName evidence="2">Transcription activator</fullName>
    </submittedName>
</protein>
<dbReference type="SMART" id="SM00871">
    <property type="entry name" value="AraC_E_bind"/>
    <property type="match status" value="1"/>
</dbReference>
<gene>
    <name evidence="3" type="ORF">A8135_05925</name>
    <name evidence="2" type="ORF">Ljam_2505</name>
</gene>
<evidence type="ECO:0000313" key="5">
    <source>
        <dbReference type="Proteomes" id="UP000093336"/>
    </source>
</evidence>
<dbReference type="STRING" id="455.Ljam_2505"/>
<dbReference type="Proteomes" id="UP000054715">
    <property type="component" value="Unassembled WGS sequence"/>
</dbReference>
<comment type="caution">
    <text evidence="2">The sequence shown here is derived from an EMBL/GenBank/DDBJ whole genome shotgun (WGS) entry which is preliminary data.</text>
</comment>
<proteinExistence type="predicted"/>
<dbReference type="RefSeq" id="WP_058450351.1">
    <property type="nucleotide sequence ID" value="NZ_CAAAJF010000001.1"/>
</dbReference>